<sequence length="287" mass="32299">MSPFAPSELSCYLSDEMGQRLDPLKTNAIHYKEIVSRRKQLLELTKLQTGETLFLQQVTITISGFVVVTTNQLSSNPISFSATKELLISAPKEVTLTFSVKQCRCEALFCPQEDEKEEQIKVIINIDTIVDAEKQRKILLSSKTGSAPFKEKMCIETMNIFDSVSFQQKITVFTNKPMDSSTSHISGHIVQHCSEPAKVYFRAVDPFPSAQIQIENHSDCPMKAIVHVDYERKVSQIIEKYQKVLFDVSEIQRLVIKGDGEGGVCEGAFSLFLSHKKKPVSRDSDLD</sequence>
<dbReference type="AlphaFoldDB" id="A0A0M0KHT6"/>
<dbReference type="EMBL" id="LILD01000001">
    <property type="protein sequence ID" value="KOO38147.1"/>
    <property type="molecule type" value="Genomic_DNA"/>
</dbReference>
<dbReference type="RefSeq" id="WP_010899258.1">
    <property type="nucleotide sequence ID" value="NZ_CP040441.1"/>
</dbReference>
<evidence type="ECO:0000313" key="1">
    <source>
        <dbReference type="EMBL" id="KOO38147.1"/>
    </source>
</evidence>
<name>A0A0M0KHT6_ALKHA</name>
<protein>
    <submittedName>
        <fullName evidence="1">Uncharacterized protein</fullName>
    </submittedName>
</protein>
<proteinExistence type="predicted"/>
<reference evidence="1" key="1">
    <citation type="submission" date="2015-08" db="EMBL/GenBank/DDBJ databases">
        <title>Complete DNA Sequence of Pseudomonas syringae pv. actinidiae, the Causal Agent of Kiwifruit Canker Disease.</title>
        <authorList>
            <person name="Rikkerink E.H.A."/>
            <person name="Fineran P.C."/>
        </authorList>
    </citation>
    <scope>NUCLEOTIDE SEQUENCE</scope>
    <source>
        <strain evidence="1">DSM 13666</strain>
    </source>
</reference>
<accession>A0A0M0KHT6</accession>
<dbReference type="PATRIC" id="fig|136160.3.peg.1098"/>
<organism evidence="1">
    <name type="scientific">Halalkalibacterium halodurans</name>
    <name type="common">Bacillus halodurans</name>
    <dbReference type="NCBI Taxonomy" id="86665"/>
    <lineage>
        <taxon>Bacteria</taxon>
        <taxon>Bacillati</taxon>
        <taxon>Bacillota</taxon>
        <taxon>Bacilli</taxon>
        <taxon>Bacillales</taxon>
        <taxon>Bacillaceae</taxon>
        <taxon>Halalkalibacterium (ex Joshi et al. 2022)</taxon>
    </lineage>
</organism>
<gene>
    <name evidence="1" type="ORF">AMD02_04185</name>
</gene>
<comment type="caution">
    <text evidence="1">The sequence shown here is derived from an EMBL/GenBank/DDBJ whole genome shotgun (WGS) entry which is preliminary data.</text>
</comment>
<dbReference type="GeneID" id="87598640"/>